<keyword evidence="4 11" id="KW-0812">Transmembrane</keyword>
<evidence type="ECO:0000256" key="9">
    <source>
        <dbReference type="ARBA" id="ARBA00023201"/>
    </source>
</evidence>
<dbReference type="GO" id="GO:0005886">
    <property type="term" value="C:plasma membrane"/>
    <property type="evidence" value="ECO:0007669"/>
    <property type="project" value="TreeGrafter"/>
</dbReference>
<evidence type="ECO:0000313" key="14">
    <source>
        <dbReference type="Proteomes" id="UP000594262"/>
    </source>
</evidence>
<comment type="subcellular location">
    <subcellularLocation>
        <location evidence="1">Membrane</location>
        <topology evidence="1">Multi-pass membrane protein</topology>
    </subcellularLocation>
</comment>
<evidence type="ECO:0000256" key="1">
    <source>
        <dbReference type="ARBA" id="ARBA00004141"/>
    </source>
</evidence>
<dbReference type="GO" id="GO:0015280">
    <property type="term" value="F:ligand-gated sodium channel activity"/>
    <property type="evidence" value="ECO:0007669"/>
    <property type="project" value="TreeGrafter"/>
</dbReference>
<evidence type="ECO:0000256" key="7">
    <source>
        <dbReference type="ARBA" id="ARBA00023065"/>
    </source>
</evidence>
<keyword evidence="10 11" id="KW-0407">Ion channel</keyword>
<evidence type="ECO:0000256" key="3">
    <source>
        <dbReference type="ARBA" id="ARBA00022461"/>
    </source>
</evidence>
<protein>
    <submittedName>
        <fullName evidence="13">Uncharacterized protein</fullName>
    </submittedName>
</protein>
<evidence type="ECO:0000256" key="11">
    <source>
        <dbReference type="RuleBase" id="RU000679"/>
    </source>
</evidence>
<reference evidence="13" key="1">
    <citation type="submission" date="2021-01" db="UniProtKB">
        <authorList>
            <consortium name="EnsemblMetazoa"/>
        </authorList>
    </citation>
    <scope>IDENTIFICATION</scope>
</reference>
<accession>A0A7M5V472</accession>
<keyword evidence="5 12" id="KW-1133">Transmembrane helix</keyword>
<dbReference type="OrthoDB" id="6021021at2759"/>
<organism evidence="13 14">
    <name type="scientific">Clytia hemisphaerica</name>
    <dbReference type="NCBI Taxonomy" id="252671"/>
    <lineage>
        <taxon>Eukaryota</taxon>
        <taxon>Metazoa</taxon>
        <taxon>Cnidaria</taxon>
        <taxon>Hydrozoa</taxon>
        <taxon>Hydroidolina</taxon>
        <taxon>Leptothecata</taxon>
        <taxon>Obeliida</taxon>
        <taxon>Clytiidae</taxon>
        <taxon>Clytia</taxon>
    </lineage>
</organism>
<evidence type="ECO:0000256" key="4">
    <source>
        <dbReference type="ARBA" id="ARBA00022692"/>
    </source>
</evidence>
<dbReference type="PANTHER" id="PTHR11690">
    <property type="entry name" value="AMILORIDE-SENSITIVE SODIUM CHANNEL-RELATED"/>
    <property type="match status" value="1"/>
</dbReference>
<dbReference type="AlphaFoldDB" id="A0A7M5V472"/>
<sequence>MESIKGDSQSIEDEEMVILPTLKKSITRSKILQKKKREYSESFAIHGLSRVFHGTKLEQIFWLINLLLSLGVAIFLIRKQVESYFNKETFMDENKVIDNEVGFPTITLCTNEDRSKLLYCKRPVAKYTALNNNDGNPCQENGEAKNEVLLHKFTFEFAVFGHLFELRCKGDCDAMTELLLWRPVANFTNCVQFNGPINKNTEITKDYISYSFKPRVEIKNLEIFIHEHERRGGVRLSHLQDTDIRIRKTVKTKRLEAPYPSRCITEEEGSQLNIFPGAYSTQACAESVRCVESFKACGDTFDFCSKYIPQIIKEKHQKRNRTVLTIKQCLRKYTKYNQPVICRQPCHQVSHDVQIITRPFSKNRDEWQNHFGLDLILVQPGSYIQQQEKALFTLEDLLGIVGGTIGLFCGFSIMSLFELMIYVGIKVIHKRPTVGEDKEKENDHATRE</sequence>
<evidence type="ECO:0000256" key="5">
    <source>
        <dbReference type="ARBA" id="ARBA00022989"/>
    </source>
</evidence>
<evidence type="ECO:0000256" key="6">
    <source>
        <dbReference type="ARBA" id="ARBA00023053"/>
    </source>
</evidence>
<dbReference type="EnsemblMetazoa" id="CLYHEMT005827.1">
    <property type="protein sequence ID" value="CLYHEMP005827.1"/>
    <property type="gene ID" value="CLYHEMG005827"/>
</dbReference>
<feature type="transmembrane region" description="Helical" evidence="12">
    <location>
        <begin position="60"/>
        <end position="77"/>
    </location>
</feature>
<evidence type="ECO:0000256" key="8">
    <source>
        <dbReference type="ARBA" id="ARBA00023136"/>
    </source>
</evidence>
<evidence type="ECO:0000256" key="10">
    <source>
        <dbReference type="ARBA" id="ARBA00023303"/>
    </source>
</evidence>
<keyword evidence="6" id="KW-0915">Sodium</keyword>
<proteinExistence type="inferred from homology"/>
<name>A0A7M5V472_9CNID</name>
<keyword evidence="7 11" id="KW-0406">Ion transport</keyword>
<comment type="similarity">
    <text evidence="11">Belongs to the amiloride-sensitive sodium channel (TC 1.A.6) family.</text>
</comment>
<feature type="transmembrane region" description="Helical" evidence="12">
    <location>
        <begin position="397"/>
        <end position="423"/>
    </location>
</feature>
<dbReference type="Pfam" id="PF00858">
    <property type="entry name" value="ASC"/>
    <property type="match status" value="1"/>
</dbReference>
<dbReference type="InterPro" id="IPR001873">
    <property type="entry name" value="ENaC"/>
</dbReference>
<evidence type="ECO:0000256" key="2">
    <source>
        <dbReference type="ARBA" id="ARBA00022448"/>
    </source>
</evidence>
<keyword evidence="9 11" id="KW-0739">Sodium transport</keyword>
<dbReference type="Proteomes" id="UP000594262">
    <property type="component" value="Unplaced"/>
</dbReference>
<keyword evidence="8 12" id="KW-0472">Membrane</keyword>
<keyword evidence="3 11" id="KW-0894">Sodium channel</keyword>
<evidence type="ECO:0000313" key="13">
    <source>
        <dbReference type="EnsemblMetazoa" id="CLYHEMP005827.1"/>
    </source>
</evidence>
<dbReference type="Gene3D" id="1.10.287.770">
    <property type="entry name" value="YojJ-like"/>
    <property type="match status" value="1"/>
</dbReference>
<evidence type="ECO:0000256" key="12">
    <source>
        <dbReference type="SAM" id="Phobius"/>
    </source>
</evidence>
<keyword evidence="2 11" id="KW-0813">Transport</keyword>
<keyword evidence="14" id="KW-1185">Reference proteome</keyword>